<proteinExistence type="predicted"/>
<gene>
    <name evidence="1" type="ORF">AT274_07720</name>
</gene>
<organism evidence="1 2">
    <name type="scientific">Bacillus cereus</name>
    <dbReference type="NCBI Taxonomy" id="1396"/>
    <lineage>
        <taxon>Bacteria</taxon>
        <taxon>Bacillati</taxon>
        <taxon>Bacillota</taxon>
        <taxon>Bacilli</taxon>
        <taxon>Bacillales</taxon>
        <taxon>Bacillaceae</taxon>
        <taxon>Bacillus</taxon>
        <taxon>Bacillus cereus group</taxon>
    </lineage>
</organism>
<accession>A0A150B955</accession>
<protein>
    <submittedName>
        <fullName evidence="1">Uncharacterized protein</fullName>
    </submittedName>
</protein>
<dbReference type="EMBL" id="LOMT01000002">
    <property type="protein sequence ID" value="KXY04238.1"/>
    <property type="molecule type" value="Genomic_DNA"/>
</dbReference>
<name>A0A150B955_BACCE</name>
<dbReference type="Proteomes" id="UP000075591">
    <property type="component" value="Unassembled WGS sequence"/>
</dbReference>
<comment type="caution">
    <text evidence="1">The sequence shown here is derived from an EMBL/GenBank/DDBJ whole genome shotgun (WGS) entry which is preliminary data.</text>
</comment>
<dbReference type="AlphaFoldDB" id="A0A150B955"/>
<evidence type="ECO:0000313" key="2">
    <source>
        <dbReference type="Proteomes" id="UP000075591"/>
    </source>
</evidence>
<sequence>MKRAEQRIDPAKAKLVKQVGRLKYLLNVCLSEILSLKSNCGIYRKIVSMNTMIRIPNQKGTGKYSSKATLCVEVDKFIHLHRE</sequence>
<evidence type="ECO:0000313" key="1">
    <source>
        <dbReference type="EMBL" id="KXY04238.1"/>
    </source>
</evidence>
<reference evidence="1 2" key="1">
    <citation type="submission" date="2015-12" db="EMBL/GenBank/DDBJ databases">
        <title>Bacillus cereus Group isolate.</title>
        <authorList>
            <person name="Kovac J."/>
        </authorList>
    </citation>
    <scope>NUCLEOTIDE SEQUENCE [LARGE SCALE GENOMIC DNA]</scope>
    <source>
        <strain evidence="1 2">FSL W8-0275</strain>
    </source>
</reference>